<feature type="domain" description="Response regulatory" evidence="8">
    <location>
        <begin position="4"/>
        <end position="117"/>
    </location>
</feature>
<feature type="DNA-binding region" description="OmpR/PhoB-type" evidence="7">
    <location>
        <begin position="131"/>
        <end position="232"/>
    </location>
</feature>
<evidence type="ECO:0000256" key="4">
    <source>
        <dbReference type="ARBA" id="ARBA00023125"/>
    </source>
</evidence>
<dbReference type="Gene3D" id="6.10.250.690">
    <property type="match status" value="1"/>
</dbReference>
<evidence type="ECO:0000259" key="9">
    <source>
        <dbReference type="PROSITE" id="PS51755"/>
    </source>
</evidence>
<dbReference type="SMART" id="SM00448">
    <property type="entry name" value="REC"/>
    <property type="match status" value="1"/>
</dbReference>
<dbReference type="Pfam" id="PF00072">
    <property type="entry name" value="Response_reg"/>
    <property type="match status" value="1"/>
</dbReference>
<comment type="caution">
    <text evidence="10">The sequence shown here is derived from an EMBL/GenBank/DDBJ whole genome shotgun (WGS) entry which is preliminary data.</text>
</comment>
<dbReference type="InterPro" id="IPR039420">
    <property type="entry name" value="WalR-like"/>
</dbReference>
<keyword evidence="2" id="KW-0902">Two-component regulatory system</keyword>
<dbReference type="PROSITE" id="PS51755">
    <property type="entry name" value="OMPR_PHOB"/>
    <property type="match status" value="1"/>
</dbReference>
<dbReference type="Gene3D" id="3.40.50.2300">
    <property type="match status" value="1"/>
</dbReference>
<accession>A0ABW3DDW2</accession>
<evidence type="ECO:0000256" key="1">
    <source>
        <dbReference type="ARBA" id="ARBA00022553"/>
    </source>
</evidence>
<keyword evidence="3" id="KW-0805">Transcription regulation</keyword>
<dbReference type="InterPro" id="IPR036388">
    <property type="entry name" value="WH-like_DNA-bd_sf"/>
</dbReference>
<dbReference type="PANTHER" id="PTHR48111:SF2">
    <property type="entry name" value="RESPONSE REGULATOR SAER"/>
    <property type="match status" value="1"/>
</dbReference>
<dbReference type="SMART" id="SM00862">
    <property type="entry name" value="Trans_reg_C"/>
    <property type="match status" value="1"/>
</dbReference>
<keyword evidence="11" id="KW-1185">Reference proteome</keyword>
<dbReference type="PANTHER" id="PTHR48111">
    <property type="entry name" value="REGULATOR OF RPOS"/>
    <property type="match status" value="1"/>
</dbReference>
<dbReference type="InterPro" id="IPR011006">
    <property type="entry name" value="CheY-like_superfamily"/>
</dbReference>
<dbReference type="Gene3D" id="1.10.10.10">
    <property type="entry name" value="Winged helix-like DNA-binding domain superfamily/Winged helix DNA-binding domain"/>
    <property type="match status" value="1"/>
</dbReference>
<dbReference type="Pfam" id="PF00486">
    <property type="entry name" value="Trans_reg_C"/>
    <property type="match status" value="1"/>
</dbReference>
<dbReference type="RefSeq" id="WP_379289535.1">
    <property type="nucleotide sequence ID" value="NZ_JBHTIU010000060.1"/>
</dbReference>
<reference evidence="11" key="1">
    <citation type="journal article" date="2019" name="Int. J. Syst. Evol. Microbiol.">
        <title>The Global Catalogue of Microorganisms (GCM) 10K type strain sequencing project: providing services to taxonomists for standard genome sequencing and annotation.</title>
        <authorList>
            <consortium name="The Broad Institute Genomics Platform"/>
            <consortium name="The Broad Institute Genome Sequencing Center for Infectious Disease"/>
            <person name="Wu L."/>
            <person name="Ma J."/>
        </authorList>
    </citation>
    <scope>NUCLEOTIDE SEQUENCE [LARGE SCALE GENOMIC DNA]</scope>
    <source>
        <strain evidence="11">CCUG 57263</strain>
    </source>
</reference>
<gene>
    <name evidence="10" type="ORF">ACFQ03_16615</name>
</gene>
<proteinExistence type="predicted"/>
<keyword evidence="4 7" id="KW-0238">DNA-binding</keyword>
<evidence type="ECO:0000256" key="6">
    <source>
        <dbReference type="PROSITE-ProRule" id="PRU00169"/>
    </source>
</evidence>
<keyword evidence="5" id="KW-0804">Transcription</keyword>
<feature type="domain" description="OmpR/PhoB-type" evidence="9">
    <location>
        <begin position="131"/>
        <end position="232"/>
    </location>
</feature>
<dbReference type="EMBL" id="JBHTIU010000060">
    <property type="protein sequence ID" value="MFD0870779.1"/>
    <property type="molecule type" value="Genomic_DNA"/>
</dbReference>
<feature type="modified residue" description="4-aspartylphosphate" evidence="6">
    <location>
        <position position="53"/>
    </location>
</feature>
<keyword evidence="1 6" id="KW-0597">Phosphoprotein</keyword>
<sequence length="234" mass="26576">MAKTILVVDDDADIREVIHVYLRNEGYHVIEAEDGIQALEYLQKENVDLMILDLMMPRLDGVQTCLKIRLASNIPIIMLTAKGEDQDKITGLSAGADDYITKPFNPLELVARVKAQLRRQQLNTKQEEESSAVIRLEGLEIDRSRHLVTVRGREVSLTPTEFSILELLASHRGHVFGTDQIYEGVWKDPALYYSENTVMAHIRNIREKIEENPKTPRYIKTVCSPLSDSFDEAG</sequence>
<evidence type="ECO:0000259" key="8">
    <source>
        <dbReference type="PROSITE" id="PS50110"/>
    </source>
</evidence>
<dbReference type="SUPFAM" id="SSF52172">
    <property type="entry name" value="CheY-like"/>
    <property type="match status" value="1"/>
</dbReference>
<evidence type="ECO:0000256" key="3">
    <source>
        <dbReference type="ARBA" id="ARBA00023015"/>
    </source>
</evidence>
<evidence type="ECO:0000313" key="10">
    <source>
        <dbReference type="EMBL" id="MFD0870779.1"/>
    </source>
</evidence>
<dbReference type="CDD" id="cd00383">
    <property type="entry name" value="trans_reg_C"/>
    <property type="match status" value="1"/>
</dbReference>
<evidence type="ECO:0000256" key="5">
    <source>
        <dbReference type="ARBA" id="ARBA00023163"/>
    </source>
</evidence>
<dbReference type="Proteomes" id="UP001597120">
    <property type="component" value="Unassembled WGS sequence"/>
</dbReference>
<dbReference type="PROSITE" id="PS50110">
    <property type="entry name" value="RESPONSE_REGULATORY"/>
    <property type="match status" value="1"/>
</dbReference>
<protein>
    <submittedName>
        <fullName evidence="10">Response regulator transcription factor</fullName>
    </submittedName>
</protein>
<dbReference type="CDD" id="cd17574">
    <property type="entry name" value="REC_OmpR"/>
    <property type="match status" value="1"/>
</dbReference>
<dbReference type="InterPro" id="IPR001789">
    <property type="entry name" value="Sig_transdc_resp-reg_receiver"/>
</dbReference>
<evidence type="ECO:0000256" key="7">
    <source>
        <dbReference type="PROSITE-ProRule" id="PRU01091"/>
    </source>
</evidence>
<evidence type="ECO:0000313" key="11">
    <source>
        <dbReference type="Proteomes" id="UP001597120"/>
    </source>
</evidence>
<organism evidence="10 11">
    <name type="scientific">Paenibacillus residui</name>
    <dbReference type="NCBI Taxonomy" id="629724"/>
    <lineage>
        <taxon>Bacteria</taxon>
        <taxon>Bacillati</taxon>
        <taxon>Bacillota</taxon>
        <taxon>Bacilli</taxon>
        <taxon>Bacillales</taxon>
        <taxon>Paenibacillaceae</taxon>
        <taxon>Paenibacillus</taxon>
    </lineage>
</organism>
<dbReference type="InterPro" id="IPR001867">
    <property type="entry name" value="OmpR/PhoB-type_DNA-bd"/>
</dbReference>
<name>A0ABW3DDW2_9BACL</name>
<evidence type="ECO:0000256" key="2">
    <source>
        <dbReference type="ARBA" id="ARBA00023012"/>
    </source>
</evidence>